<dbReference type="GO" id="GO:0004519">
    <property type="term" value="F:endonuclease activity"/>
    <property type="evidence" value="ECO:0007669"/>
    <property type="project" value="UniProtKB-KW"/>
</dbReference>
<name>A0ABW6UGD4_9ACTN</name>
<evidence type="ECO:0000259" key="2">
    <source>
        <dbReference type="Pfam" id="PF05685"/>
    </source>
</evidence>
<feature type="compositionally biased region" description="Basic and acidic residues" evidence="1">
    <location>
        <begin position="186"/>
        <end position="196"/>
    </location>
</feature>
<dbReference type="Proteomes" id="UP001602058">
    <property type="component" value="Unassembled WGS sequence"/>
</dbReference>
<keyword evidence="3" id="KW-0378">Hydrolase</keyword>
<dbReference type="PANTHER" id="PTHR35400:SF3">
    <property type="entry name" value="SLL1072 PROTEIN"/>
    <property type="match status" value="1"/>
</dbReference>
<keyword evidence="3" id="KW-0540">Nuclease</keyword>
<sequence>MTVLEDRVVMAETSDEPTLDMMFEWLEPTPEGYKVEIVQGVIYMSPQRDNHWDIIADIYDQLRERYPRKRVKSDVRIDYPGRLNGFASDVTAIKEGAVKDDKGLWRCQDVEFVAEVISKDTAANDYGPKLEAYATAGVPVYLIVDPYTGKWHLHTLPKDGEYCSNLSLAFGEAIDLTHTPVGIKISTDEFPRERGTSAKGTTTAEQ</sequence>
<feature type="region of interest" description="Disordered" evidence="1">
    <location>
        <begin position="185"/>
        <end position="206"/>
    </location>
</feature>
<evidence type="ECO:0000313" key="4">
    <source>
        <dbReference type="Proteomes" id="UP001602058"/>
    </source>
</evidence>
<keyword evidence="4" id="KW-1185">Reference proteome</keyword>
<reference evidence="3 4" key="1">
    <citation type="submission" date="2024-10" db="EMBL/GenBank/DDBJ databases">
        <title>The Natural Products Discovery Center: Release of the First 8490 Sequenced Strains for Exploring Actinobacteria Biosynthetic Diversity.</title>
        <authorList>
            <person name="Kalkreuter E."/>
            <person name="Kautsar S.A."/>
            <person name="Yang D."/>
            <person name="Bader C.D."/>
            <person name="Teijaro C.N."/>
            <person name="Fluegel L."/>
            <person name="Davis C.M."/>
            <person name="Simpson J.R."/>
            <person name="Lauterbach L."/>
            <person name="Steele A.D."/>
            <person name="Gui C."/>
            <person name="Meng S."/>
            <person name="Li G."/>
            <person name="Viehrig K."/>
            <person name="Ye F."/>
            <person name="Su P."/>
            <person name="Kiefer A.F."/>
            <person name="Nichols A."/>
            <person name="Cepeda A.J."/>
            <person name="Yan W."/>
            <person name="Fan B."/>
            <person name="Jiang Y."/>
            <person name="Adhikari A."/>
            <person name="Zheng C.-J."/>
            <person name="Schuster L."/>
            <person name="Cowan T.M."/>
            <person name="Smanski M.J."/>
            <person name="Chevrette M.G."/>
            <person name="De Carvalho L.P.S."/>
            <person name="Shen B."/>
        </authorList>
    </citation>
    <scope>NUCLEOTIDE SEQUENCE [LARGE SCALE GENOMIC DNA]</scope>
    <source>
        <strain evidence="3 4">NPDC001390</strain>
    </source>
</reference>
<dbReference type="Gene3D" id="3.90.1570.10">
    <property type="entry name" value="tt1808, chain A"/>
    <property type="match status" value="1"/>
</dbReference>
<dbReference type="RefSeq" id="WP_351079840.1">
    <property type="nucleotide sequence ID" value="NZ_JBEOZG010000007.1"/>
</dbReference>
<dbReference type="CDD" id="cd06260">
    <property type="entry name" value="DUF820-like"/>
    <property type="match status" value="1"/>
</dbReference>
<comment type="caution">
    <text evidence="3">The sequence shown here is derived from an EMBL/GenBank/DDBJ whole genome shotgun (WGS) entry which is preliminary data.</text>
</comment>
<keyword evidence="3" id="KW-0255">Endonuclease</keyword>
<gene>
    <name evidence="3" type="ORF">ACFY1D_13285</name>
</gene>
<dbReference type="Pfam" id="PF05685">
    <property type="entry name" value="Uma2"/>
    <property type="match status" value="1"/>
</dbReference>
<protein>
    <submittedName>
        <fullName evidence="3">Uma2 family endonuclease</fullName>
    </submittedName>
</protein>
<organism evidence="3 4">
    <name type="scientific">Streptomyces bluensis</name>
    <dbReference type="NCBI Taxonomy" id="33897"/>
    <lineage>
        <taxon>Bacteria</taxon>
        <taxon>Bacillati</taxon>
        <taxon>Actinomycetota</taxon>
        <taxon>Actinomycetes</taxon>
        <taxon>Kitasatosporales</taxon>
        <taxon>Streptomycetaceae</taxon>
        <taxon>Streptomyces</taxon>
    </lineage>
</organism>
<dbReference type="PANTHER" id="PTHR35400">
    <property type="entry name" value="SLR1083 PROTEIN"/>
    <property type="match status" value="1"/>
</dbReference>
<dbReference type="EMBL" id="JBIAWJ010000005">
    <property type="protein sequence ID" value="MFF4522399.1"/>
    <property type="molecule type" value="Genomic_DNA"/>
</dbReference>
<dbReference type="InterPro" id="IPR012296">
    <property type="entry name" value="Nuclease_put_TT1808"/>
</dbReference>
<accession>A0ABW6UGD4</accession>
<proteinExistence type="predicted"/>
<dbReference type="SUPFAM" id="SSF52980">
    <property type="entry name" value="Restriction endonuclease-like"/>
    <property type="match status" value="1"/>
</dbReference>
<feature type="domain" description="Putative restriction endonuclease" evidence="2">
    <location>
        <begin position="26"/>
        <end position="184"/>
    </location>
</feature>
<evidence type="ECO:0000256" key="1">
    <source>
        <dbReference type="SAM" id="MobiDB-lite"/>
    </source>
</evidence>
<dbReference type="InterPro" id="IPR011335">
    <property type="entry name" value="Restrct_endonuc-II-like"/>
</dbReference>
<dbReference type="InterPro" id="IPR008538">
    <property type="entry name" value="Uma2"/>
</dbReference>
<evidence type="ECO:0000313" key="3">
    <source>
        <dbReference type="EMBL" id="MFF4522399.1"/>
    </source>
</evidence>